<evidence type="ECO:0008006" key="3">
    <source>
        <dbReference type="Google" id="ProtNLM"/>
    </source>
</evidence>
<organism evidence="1 2">
    <name type="scientific">Thermomonospora curvata (strain ATCC 19995 / DSM 43183 / JCM 3096 / KCTC 9072 / NBRC 15933 / NCIMB 10081 / Henssen B9)</name>
    <dbReference type="NCBI Taxonomy" id="471852"/>
    <lineage>
        <taxon>Bacteria</taxon>
        <taxon>Bacillati</taxon>
        <taxon>Actinomycetota</taxon>
        <taxon>Actinomycetes</taxon>
        <taxon>Streptosporangiales</taxon>
        <taxon>Thermomonosporaceae</taxon>
        <taxon>Thermomonospora</taxon>
    </lineage>
</organism>
<dbReference type="HOGENOM" id="CLU_119016_1_0_11"/>
<dbReference type="KEGG" id="tcu:Tcur_1520"/>
<dbReference type="InterPro" id="IPR012349">
    <property type="entry name" value="Split_barrel_FMN-bd"/>
</dbReference>
<evidence type="ECO:0000313" key="1">
    <source>
        <dbReference type="EMBL" id="ACY97096.1"/>
    </source>
</evidence>
<dbReference type="RefSeq" id="WP_012851880.1">
    <property type="nucleotide sequence ID" value="NC_013510.1"/>
</dbReference>
<gene>
    <name evidence="1" type="ordered locus">Tcur_1520</name>
</gene>
<sequence>MRAIRGAVAKLSAGGRPTAPLYRFQRWLYRGGRPSRLARVMNRIQVIVQEPGLIMPERLVTMRVPGRRTGRMLSFPLVVADYAGERYLVAMLGERSAWPKNVRAAGGRATLRHGRIERVRLEEVPPAERAPIIRRYLDCAPGARPHIPVDRRAPLEEFERIAPQIPVFRILPDVSG</sequence>
<dbReference type="Gene3D" id="2.30.110.10">
    <property type="entry name" value="Electron Transport, Fmn-binding Protein, Chain A"/>
    <property type="match status" value="1"/>
</dbReference>
<reference evidence="1 2" key="1">
    <citation type="journal article" date="2011" name="Stand. Genomic Sci.">
        <title>Complete genome sequence of Thermomonospora curvata type strain (B9).</title>
        <authorList>
            <person name="Chertkov O."/>
            <person name="Sikorski J."/>
            <person name="Nolan M."/>
            <person name="Lapidus A."/>
            <person name="Lucas S."/>
            <person name="Del Rio T.G."/>
            <person name="Tice H."/>
            <person name="Cheng J.F."/>
            <person name="Goodwin L."/>
            <person name="Pitluck S."/>
            <person name="Liolios K."/>
            <person name="Ivanova N."/>
            <person name="Mavromatis K."/>
            <person name="Mikhailova N."/>
            <person name="Ovchinnikova G."/>
            <person name="Pati A."/>
            <person name="Chen A."/>
            <person name="Palaniappan K."/>
            <person name="Djao O.D."/>
            <person name="Land M."/>
            <person name="Hauser L."/>
            <person name="Chang Y.J."/>
            <person name="Jeffries C.D."/>
            <person name="Brettin T."/>
            <person name="Han C."/>
            <person name="Detter J.C."/>
            <person name="Rohde M."/>
            <person name="Goker M."/>
            <person name="Woyke T."/>
            <person name="Bristow J."/>
            <person name="Eisen J.A."/>
            <person name="Markowitz V."/>
            <person name="Hugenholtz P."/>
            <person name="Klenk H.P."/>
            <person name="Kyrpides N.C."/>
        </authorList>
    </citation>
    <scope>NUCLEOTIDE SEQUENCE [LARGE SCALE GENOMIC DNA]</scope>
    <source>
        <strain evidence="2">ATCC 19995 / DSM 43183 / JCM 3096 / KCTC 9072 / NBRC 15933 / NCIMB 10081 / Henssen B9</strain>
    </source>
</reference>
<dbReference type="AlphaFoldDB" id="D1AAT6"/>
<keyword evidence="2" id="KW-1185">Reference proteome</keyword>
<dbReference type="Proteomes" id="UP000001918">
    <property type="component" value="Chromosome"/>
</dbReference>
<accession>D1AAT6</accession>
<dbReference type="STRING" id="471852.Tcur_1520"/>
<proteinExistence type="predicted"/>
<name>D1AAT6_THECD</name>
<dbReference type="eggNOG" id="ENOG50332R2">
    <property type="taxonomic scope" value="Bacteria"/>
</dbReference>
<protein>
    <recommendedName>
        <fullName evidence="3">Nitroreductase family deazaflavin-dependent oxidoreductase</fullName>
    </recommendedName>
</protein>
<dbReference type="EMBL" id="CP001738">
    <property type="protein sequence ID" value="ACY97096.1"/>
    <property type="molecule type" value="Genomic_DNA"/>
</dbReference>
<evidence type="ECO:0000313" key="2">
    <source>
        <dbReference type="Proteomes" id="UP000001918"/>
    </source>
</evidence>